<dbReference type="PANTHER" id="PTHR35011">
    <property type="entry name" value="2,3-DIKETO-L-GULONATE TRAP TRANSPORTER SMALL PERMEASE PROTEIN YIAM"/>
    <property type="match status" value="1"/>
</dbReference>
<dbReference type="RefSeq" id="WP_213119692.1">
    <property type="nucleotide sequence ID" value="NZ_JAGYPF010000004.1"/>
</dbReference>
<evidence type="ECO:0000259" key="10">
    <source>
        <dbReference type="Pfam" id="PF04290"/>
    </source>
</evidence>
<dbReference type="GO" id="GO:0022857">
    <property type="term" value="F:transmembrane transporter activity"/>
    <property type="evidence" value="ECO:0007669"/>
    <property type="project" value="TreeGrafter"/>
</dbReference>
<keyword evidence="5 9" id="KW-0812">Transmembrane</keyword>
<evidence type="ECO:0000256" key="9">
    <source>
        <dbReference type="SAM" id="Phobius"/>
    </source>
</evidence>
<evidence type="ECO:0000313" key="11">
    <source>
        <dbReference type="EMBL" id="MBS4215214.1"/>
    </source>
</evidence>
<dbReference type="AlphaFoldDB" id="A0A942UDB4"/>
<feature type="domain" description="Tripartite ATP-independent periplasmic transporters DctQ component" evidence="10">
    <location>
        <begin position="26"/>
        <end position="152"/>
    </location>
</feature>
<evidence type="ECO:0000256" key="5">
    <source>
        <dbReference type="ARBA" id="ARBA00022692"/>
    </source>
</evidence>
<dbReference type="PANTHER" id="PTHR35011:SF2">
    <property type="entry name" value="2,3-DIKETO-L-GULONATE TRAP TRANSPORTER SMALL PERMEASE PROTEIN YIAM"/>
    <property type="match status" value="1"/>
</dbReference>
<evidence type="ECO:0000256" key="2">
    <source>
        <dbReference type="ARBA" id="ARBA00022448"/>
    </source>
</evidence>
<proteinExistence type="inferred from homology"/>
<name>A0A942UDB4_9BACI</name>
<protein>
    <submittedName>
        <fullName evidence="11">TRAP transporter small permease</fullName>
    </submittedName>
</protein>
<evidence type="ECO:0000256" key="3">
    <source>
        <dbReference type="ARBA" id="ARBA00022475"/>
    </source>
</evidence>
<keyword evidence="12" id="KW-1185">Reference proteome</keyword>
<evidence type="ECO:0000313" key="12">
    <source>
        <dbReference type="Proteomes" id="UP000679749"/>
    </source>
</evidence>
<dbReference type="InterPro" id="IPR055348">
    <property type="entry name" value="DctQ"/>
</dbReference>
<dbReference type="Proteomes" id="UP000679749">
    <property type="component" value="Unassembled WGS sequence"/>
</dbReference>
<sequence>MQLLMKVIQFITNINKWVSFFTLTLMMLAVTYFSISRTSGHPVIGDIELVQFTMVLLIMGSLALTEQSDSHISIGLIVDKLPPRIQATVNFISQLLMLLFCFLICWVFISRMNFLQASDLLKIPFYPFKIFIIIGFSGWGLEALLRLMKSVRSFS</sequence>
<dbReference type="InterPro" id="IPR007387">
    <property type="entry name" value="TRAP_DctQ"/>
</dbReference>
<feature type="transmembrane region" description="Helical" evidence="9">
    <location>
        <begin position="85"/>
        <end position="109"/>
    </location>
</feature>
<evidence type="ECO:0000256" key="6">
    <source>
        <dbReference type="ARBA" id="ARBA00022989"/>
    </source>
</evidence>
<dbReference type="GO" id="GO:0005886">
    <property type="term" value="C:plasma membrane"/>
    <property type="evidence" value="ECO:0007669"/>
    <property type="project" value="UniProtKB-SubCell"/>
</dbReference>
<dbReference type="GO" id="GO:0015740">
    <property type="term" value="P:C4-dicarboxylate transport"/>
    <property type="evidence" value="ECO:0007669"/>
    <property type="project" value="TreeGrafter"/>
</dbReference>
<evidence type="ECO:0000256" key="8">
    <source>
        <dbReference type="ARBA" id="ARBA00038436"/>
    </source>
</evidence>
<keyword evidence="2" id="KW-0813">Transport</keyword>
<keyword evidence="6 9" id="KW-1133">Transmembrane helix</keyword>
<feature type="transmembrane region" description="Helical" evidence="9">
    <location>
        <begin position="130"/>
        <end position="148"/>
    </location>
</feature>
<evidence type="ECO:0000256" key="4">
    <source>
        <dbReference type="ARBA" id="ARBA00022519"/>
    </source>
</evidence>
<organism evidence="11 12">
    <name type="scientific">Neobacillus rhizophilus</name>
    <dbReference type="NCBI Taxonomy" id="2833579"/>
    <lineage>
        <taxon>Bacteria</taxon>
        <taxon>Bacillati</taxon>
        <taxon>Bacillota</taxon>
        <taxon>Bacilli</taxon>
        <taxon>Bacillales</taxon>
        <taxon>Bacillaceae</taxon>
        <taxon>Neobacillus</taxon>
    </lineage>
</organism>
<feature type="transmembrane region" description="Helical" evidence="9">
    <location>
        <begin position="17"/>
        <end position="35"/>
    </location>
</feature>
<keyword evidence="4" id="KW-0997">Cell inner membrane</keyword>
<keyword evidence="7 9" id="KW-0472">Membrane</keyword>
<comment type="caution">
    <text evidence="11">The sequence shown here is derived from an EMBL/GenBank/DDBJ whole genome shotgun (WGS) entry which is preliminary data.</text>
</comment>
<evidence type="ECO:0000256" key="1">
    <source>
        <dbReference type="ARBA" id="ARBA00004429"/>
    </source>
</evidence>
<comment type="similarity">
    <text evidence="8">Belongs to the TRAP transporter small permease family.</text>
</comment>
<keyword evidence="3" id="KW-1003">Cell membrane</keyword>
<evidence type="ECO:0000256" key="7">
    <source>
        <dbReference type="ARBA" id="ARBA00023136"/>
    </source>
</evidence>
<dbReference type="EMBL" id="JAGYPF010000004">
    <property type="protein sequence ID" value="MBS4215214.1"/>
    <property type="molecule type" value="Genomic_DNA"/>
</dbReference>
<reference evidence="11" key="1">
    <citation type="submission" date="2021-05" db="EMBL/GenBank/DDBJ databases">
        <title>Novel Bacillus species.</title>
        <authorList>
            <person name="Liu G."/>
        </authorList>
    </citation>
    <scope>NUCLEOTIDE SEQUENCE</scope>
    <source>
        <strain evidence="11">FJAT-49825</strain>
    </source>
</reference>
<accession>A0A942UDB4</accession>
<gene>
    <name evidence="11" type="ORF">KHA99_22485</name>
</gene>
<dbReference type="Pfam" id="PF04290">
    <property type="entry name" value="DctQ"/>
    <property type="match status" value="1"/>
</dbReference>
<comment type="subcellular location">
    <subcellularLocation>
        <location evidence="1">Cell inner membrane</location>
        <topology evidence="1">Multi-pass membrane protein</topology>
    </subcellularLocation>
</comment>